<evidence type="ECO:0000256" key="3">
    <source>
        <dbReference type="ARBA" id="ARBA00023125"/>
    </source>
</evidence>
<dbReference type="Pfam" id="PF04542">
    <property type="entry name" value="Sigma70_r2"/>
    <property type="match status" value="1"/>
</dbReference>
<keyword evidence="7" id="KW-1185">Reference proteome</keyword>
<evidence type="ECO:0000313" key="6">
    <source>
        <dbReference type="EMBL" id="MFC0076587.1"/>
    </source>
</evidence>
<sequence>MIKQLYNETQRLAVVIPYSEQLELFKELQINPNQQTKDILFKANIKLVFFISKKFNSASIEDAEQFGFIGLINAIENFDPNKNIKFSTYAIKCITNEIQRGLKQVNNIVSVPVSQVAKENYIKPSFLNIDDVELDSENESEFDIQLFWIIVQQICSEEETDILLKRFCYEEKMTLAKIGSNWNVAPDTLSKAPTQLMWKKLNGILKKLRSNETLKKYYA</sequence>
<dbReference type="PANTHER" id="PTHR30603:SF17">
    <property type="entry name" value="RNA POLYMERASE SIGMA-G FACTOR"/>
    <property type="match status" value="1"/>
</dbReference>
<evidence type="ECO:0000256" key="1">
    <source>
        <dbReference type="ARBA" id="ARBA00023015"/>
    </source>
</evidence>
<feature type="domain" description="RNA polymerase sigma-70 region 2" evidence="5">
    <location>
        <begin position="40"/>
        <end position="104"/>
    </location>
</feature>
<dbReference type="Proteomes" id="UP001589734">
    <property type="component" value="Unassembled WGS sequence"/>
</dbReference>
<dbReference type="InterPro" id="IPR014284">
    <property type="entry name" value="RNA_pol_sigma-70_dom"/>
</dbReference>
<gene>
    <name evidence="6" type="ORF">ACFFLS_06030</name>
</gene>
<dbReference type="InterPro" id="IPR050239">
    <property type="entry name" value="Sigma-70_RNA_pol_init_factors"/>
</dbReference>
<dbReference type="InterPro" id="IPR013325">
    <property type="entry name" value="RNA_pol_sigma_r2"/>
</dbReference>
<evidence type="ECO:0000256" key="4">
    <source>
        <dbReference type="ARBA" id="ARBA00023163"/>
    </source>
</evidence>
<reference evidence="6 7" key="1">
    <citation type="submission" date="2024-09" db="EMBL/GenBank/DDBJ databases">
        <authorList>
            <person name="Sun Q."/>
            <person name="Mori K."/>
        </authorList>
    </citation>
    <scope>NUCLEOTIDE SEQUENCE [LARGE SCALE GENOMIC DNA]</scope>
    <source>
        <strain evidence="6 7">CGMCC 1.12926</strain>
    </source>
</reference>
<keyword evidence="3" id="KW-0238">DNA-binding</keyword>
<organism evidence="6 7">
    <name type="scientific">Flavobacterium procerum</name>
    <dbReference type="NCBI Taxonomy" id="1455569"/>
    <lineage>
        <taxon>Bacteria</taxon>
        <taxon>Pseudomonadati</taxon>
        <taxon>Bacteroidota</taxon>
        <taxon>Flavobacteriia</taxon>
        <taxon>Flavobacteriales</taxon>
        <taxon>Flavobacteriaceae</taxon>
        <taxon>Flavobacterium</taxon>
    </lineage>
</organism>
<protein>
    <submittedName>
        <fullName evidence="6">Sigma-70 family RNA polymerase sigma factor</fullName>
    </submittedName>
</protein>
<evidence type="ECO:0000256" key="2">
    <source>
        <dbReference type="ARBA" id="ARBA00023082"/>
    </source>
</evidence>
<dbReference type="InterPro" id="IPR007627">
    <property type="entry name" value="RNA_pol_sigma70_r2"/>
</dbReference>
<name>A0ABV6BRC3_9FLAO</name>
<dbReference type="NCBIfam" id="TIGR02937">
    <property type="entry name" value="sigma70-ECF"/>
    <property type="match status" value="1"/>
</dbReference>
<dbReference type="SUPFAM" id="SSF88946">
    <property type="entry name" value="Sigma2 domain of RNA polymerase sigma factors"/>
    <property type="match status" value="1"/>
</dbReference>
<dbReference type="Gene3D" id="1.20.120.1810">
    <property type="match status" value="1"/>
</dbReference>
<dbReference type="PRINTS" id="PR00046">
    <property type="entry name" value="SIGMA70FCT"/>
</dbReference>
<proteinExistence type="predicted"/>
<dbReference type="EMBL" id="JBHLYW010000007">
    <property type="protein sequence ID" value="MFC0076587.1"/>
    <property type="molecule type" value="Genomic_DNA"/>
</dbReference>
<comment type="caution">
    <text evidence="6">The sequence shown here is derived from an EMBL/GenBank/DDBJ whole genome shotgun (WGS) entry which is preliminary data.</text>
</comment>
<keyword evidence="1" id="KW-0805">Transcription regulation</keyword>
<keyword evidence="4" id="KW-0804">Transcription</keyword>
<dbReference type="PANTHER" id="PTHR30603">
    <property type="entry name" value="RNA POLYMERASE SIGMA FACTOR RPO"/>
    <property type="match status" value="1"/>
</dbReference>
<accession>A0ABV6BRC3</accession>
<evidence type="ECO:0000313" key="7">
    <source>
        <dbReference type="Proteomes" id="UP001589734"/>
    </source>
</evidence>
<keyword evidence="2" id="KW-0731">Sigma factor</keyword>
<dbReference type="InterPro" id="IPR000943">
    <property type="entry name" value="RNA_pol_sigma70"/>
</dbReference>
<evidence type="ECO:0000259" key="5">
    <source>
        <dbReference type="Pfam" id="PF04542"/>
    </source>
</evidence>
<dbReference type="RefSeq" id="WP_379685640.1">
    <property type="nucleotide sequence ID" value="NZ_JBHLYW010000007.1"/>
</dbReference>